<evidence type="ECO:0000259" key="7">
    <source>
        <dbReference type="PROSITE" id="PS50922"/>
    </source>
</evidence>
<organism evidence="8 9">
    <name type="scientific">Monopterus albus</name>
    <name type="common">Swamp eel</name>
    <dbReference type="NCBI Taxonomy" id="43700"/>
    <lineage>
        <taxon>Eukaryota</taxon>
        <taxon>Metazoa</taxon>
        <taxon>Chordata</taxon>
        <taxon>Craniata</taxon>
        <taxon>Vertebrata</taxon>
        <taxon>Euteleostomi</taxon>
        <taxon>Actinopterygii</taxon>
        <taxon>Neopterygii</taxon>
        <taxon>Teleostei</taxon>
        <taxon>Neoteleostei</taxon>
        <taxon>Acanthomorphata</taxon>
        <taxon>Anabantaria</taxon>
        <taxon>Synbranchiformes</taxon>
        <taxon>Synbranchidae</taxon>
        <taxon>Monopterus</taxon>
    </lineage>
</organism>
<dbReference type="PANTHER" id="PTHR13439:SF5">
    <property type="entry name" value="TLC DOMAIN-CONTAINING PROTEIN 1"/>
    <property type="match status" value="1"/>
</dbReference>
<dbReference type="Ensembl" id="ENSMALT00000024473.1">
    <property type="protein sequence ID" value="ENSMALP00000024019.1"/>
    <property type="gene ID" value="ENSMALG00000016755.1"/>
</dbReference>
<dbReference type="GO" id="GO:0007009">
    <property type="term" value="P:plasma membrane organization"/>
    <property type="evidence" value="ECO:0007669"/>
    <property type="project" value="TreeGrafter"/>
</dbReference>
<dbReference type="CTD" id="116238"/>
<feature type="transmembrane region" description="Helical" evidence="6">
    <location>
        <begin position="51"/>
        <end position="74"/>
    </location>
</feature>
<dbReference type="InterPro" id="IPR050846">
    <property type="entry name" value="TLCD"/>
</dbReference>
<keyword evidence="3 6" id="KW-1133">Transmembrane helix</keyword>
<evidence type="ECO:0000313" key="8">
    <source>
        <dbReference type="Ensembl" id="ENSMALP00000024019.1"/>
    </source>
</evidence>
<evidence type="ECO:0000256" key="4">
    <source>
        <dbReference type="ARBA" id="ARBA00023136"/>
    </source>
</evidence>
<keyword evidence="2 5" id="KW-0812">Transmembrane</keyword>
<evidence type="ECO:0000256" key="2">
    <source>
        <dbReference type="ARBA" id="ARBA00022692"/>
    </source>
</evidence>
<keyword evidence="4 5" id="KW-0472">Membrane</keyword>
<evidence type="ECO:0000256" key="1">
    <source>
        <dbReference type="ARBA" id="ARBA00004141"/>
    </source>
</evidence>
<evidence type="ECO:0000256" key="5">
    <source>
        <dbReference type="PROSITE-ProRule" id="PRU00205"/>
    </source>
</evidence>
<feature type="transmembrane region" description="Helical" evidence="6">
    <location>
        <begin position="180"/>
        <end position="199"/>
    </location>
</feature>
<dbReference type="InterPro" id="IPR006634">
    <property type="entry name" value="TLC-dom"/>
</dbReference>
<proteinExistence type="predicted"/>
<evidence type="ECO:0000313" key="9">
    <source>
        <dbReference type="Proteomes" id="UP000261600"/>
    </source>
</evidence>
<dbReference type="GO" id="GO:0005886">
    <property type="term" value="C:plasma membrane"/>
    <property type="evidence" value="ECO:0007669"/>
    <property type="project" value="TreeGrafter"/>
</dbReference>
<comment type="subcellular location">
    <subcellularLocation>
        <location evidence="1">Membrane</location>
        <topology evidence="1">Multi-pass membrane protein</topology>
    </subcellularLocation>
</comment>
<dbReference type="PROSITE" id="PS50922">
    <property type="entry name" value="TLC"/>
    <property type="match status" value="1"/>
</dbReference>
<dbReference type="OrthoDB" id="10266980at2759"/>
<dbReference type="GeneID" id="109972101"/>
<dbReference type="Proteomes" id="UP000261600">
    <property type="component" value="Unplaced"/>
</dbReference>
<dbReference type="GO" id="GO:0097035">
    <property type="term" value="P:regulation of membrane lipid distribution"/>
    <property type="evidence" value="ECO:0007669"/>
    <property type="project" value="TreeGrafter"/>
</dbReference>
<dbReference type="AlphaFoldDB" id="A0A3Q3JV79"/>
<reference evidence="8" key="1">
    <citation type="submission" date="2025-08" db="UniProtKB">
        <authorList>
            <consortium name="Ensembl"/>
        </authorList>
    </citation>
    <scope>IDENTIFICATION</scope>
</reference>
<dbReference type="RefSeq" id="XP_020476397.1">
    <property type="nucleotide sequence ID" value="XM_020620741.1"/>
</dbReference>
<dbReference type="STRING" id="43700.ENSMALP00000024019"/>
<dbReference type="PANTHER" id="PTHR13439">
    <property type="entry name" value="CT120 PROTEIN"/>
    <property type="match status" value="1"/>
</dbReference>
<name>A0A3Q3JV79_MONAL</name>
<accession>A0A3Q3JV79</accession>
<dbReference type="GO" id="GO:0071709">
    <property type="term" value="P:membrane assembly"/>
    <property type="evidence" value="ECO:0007669"/>
    <property type="project" value="TreeGrafter"/>
</dbReference>
<evidence type="ECO:0000256" key="6">
    <source>
        <dbReference type="SAM" id="Phobius"/>
    </source>
</evidence>
<dbReference type="KEGG" id="malb:109972101"/>
<dbReference type="GO" id="GO:0055091">
    <property type="term" value="P:phospholipid homeostasis"/>
    <property type="evidence" value="ECO:0007669"/>
    <property type="project" value="TreeGrafter"/>
</dbReference>
<dbReference type="SMART" id="SM00724">
    <property type="entry name" value="TLC"/>
    <property type="match status" value="1"/>
</dbReference>
<evidence type="ECO:0000256" key="3">
    <source>
        <dbReference type="ARBA" id="ARBA00022989"/>
    </source>
</evidence>
<feature type="transmembrane region" description="Helical" evidence="6">
    <location>
        <begin position="140"/>
        <end position="159"/>
    </location>
</feature>
<feature type="domain" description="TLC" evidence="7">
    <location>
        <begin position="44"/>
        <end position="238"/>
    </location>
</feature>
<keyword evidence="9" id="KW-1185">Reference proteome</keyword>
<protein>
    <recommendedName>
        <fullName evidence="7">TLC domain-containing protein</fullName>
    </recommendedName>
</protein>
<feature type="transmembrane region" description="Helical" evidence="6">
    <location>
        <begin position="211"/>
        <end position="230"/>
    </location>
</feature>
<sequence>METLLPVLKSHPGPSVLVCALLFRVAHRLLQRLPVPRVVKQDEFRSWKWQNLSVSVVHSLLTGTWALICLVVWPEALNNIPSYHTPLSYLLICVSTGYFVQDAGDIIVTGHARGSWEFLLHHALVIWCFMYALYTQRYVAGAVIALLVEVNSLTLHLRLMLKLACAQSSNIYRINKCVNLFTYIIFRLSTQFYLSYYIIANYDWLDHGAYFLVSMMMMNIMILIYFYRLLRADFFPRSKSYVEQNGIHNNNSKKFLSD</sequence>
<dbReference type="Pfam" id="PF03798">
    <property type="entry name" value="TRAM_LAG1_CLN8"/>
    <property type="match status" value="1"/>
</dbReference>
<reference evidence="8" key="2">
    <citation type="submission" date="2025-09" db="UniProtKB">
        <authorList>
            <consortium name="Ensembl"/>
        </authorList>
    </citation>
    <scope>IDENTIFICATION</scope>
</reference>